<evidence type="ECO:0000256" key="5">
    <source>
        <dbReference type="ARBA" id="ARBA00023210"/>
    </source>
</evidence>
<evidence type="ECO:0000256" key="7">
    <source>
        <dbReference type="ARBA" id="ARBA00024910"/>
    </source>
</evidence>
<evidence type="ECO:0000256" key="2">
    <source>
        <dbReference type="ARBA" id="ARBA00015195"/>
    </source>
</evidence>
<evidence type="ECO:0000256" key="9">
    <source>
        <dbReference type="ARBA" id="ARBA00033158"/>
    </source>
</evidence>
<keyword evidence="6" id="KW-0131">Cell cycle</keyword>
<reference evidence="10" key="1">
    <citation type="submission" date="2015-10" db="EMBL/GenBank/DDBJ databases">
        <authorList>
            <person name="Gilbert D.G."/>
        </authorList>
    </citation>
    <scope>NUCLEOTIDE SEQUENCE</scope>
</reference>
<evidence type="ECO:0000313" key="10">
    <source>
        <dbReference type="EMBL" id="CUS42123.1"/>
    </source>
</evidence>
<evidence type="ECO:0000256" key="6">
    <source>
        <dbReference type="ARBA" id="ARBA00023306"/>
    </source>
</evidence>
<comment type="subunit">
    <text evidence="8">Homodimer. Interacts with FtsZ.</text>
</comment>
<gene>
    <name evidence="10" type="ORF">MGWOODY_Tha1405</name>
</gene>
<dbReference type="Gene3D" id="3.30.160.880">
    <property type="entry name" value="Cell division protein ZapA protomer, N-terminal domain"/>
    <property type="match status" value="1"/>
</dbReference>
<organism evidence="10">
    <name type="scientific">hydrothermal vent metagenome</name>
    <dbReference type="NCBI Taxonomy" id="652676"/>
    <lineage>
        <taxon>unclassified sequences</taxon>
        <taxon>metagenomes</taxon>
        <taxon>ecological metagenomes</taxon>
    </lineage>
</organism>
<dbReference type="InterPro" id="IPR036192">
    <property type="entry name" value="Cell_div_ZapA-like_sf"/>
</dbReference>
<evidence type="ECO:0000256" key="1">
    <source>
        <dbReference type="ARBA" id="ARBA00004496"/>
    </source>
</evidence>
<dbReference type="GO" id="GO:0043093">
    <property type="term" value="P:FtsZ-dependent cytokinesis"/>
    <property type="evidence" value="ECO:0007669"/>
    <property type="project" value="TreeGrafter"/>
</dbReference>
<keyword evidence="4" id="KW-0132">Cell division</keyword>
<dbReference type="Pfam" id="PF05164">
    <property type="entry name" value="ZapA"/>
    <property type="match status" value="1"/>
</dbReference>
<dbReference type="GO" id="GO:0032153">
    <property type="term" value="C:cell division site"/>
    <property type="evidence" value="ECO:0007669"/>
    <property type="project" value="TreeGrafter"/>
</dbReference>
<evidence type="ECO:0000256" key="4">
    <source>
        <dbReference type="ARBA" id="ARBA00022618"/>
    </source>
</evidence>
<dbReference type="GO" id="GO:0030428">
    <property type="term" value="C:cell septum"/>
    <property type="evidence" value="ECO:0007669"/>
    <property type="project" value="TreeGrafter"/>
</dbReference>
<keyword evidence="3" id="KW-0963">Cytoplasm</keyword>
<dbReference type="InterPro" id="IPR007838">
    <property type="entry name" value="Cell_div_ZapA-like"/>
</dbReference>
<dbReference type="EMBL" id="CZQC01000061">
    <property type="protein sequence ID" value="CUS42123.1"/>
    <property type="molecule type" value="Genomic_DNA"/>
</dbReference>
<dbReference type="SUPFAM" id="SSF102829">
    <property type="entry name" value="Cell division protein ZapA-like"/>
    <property type="match status" value="1"/>
</dbReference>
<evidence type="ECO:0000256" key="8">
    <source>
        <dbReference type="ARBA" id="ARBA00026068"/>
    </source>
</evidence>
<comment type="function">
    <text evidence="7">Activator of cell division through the inhibition of FtsZ GTPase activity, therefore promoting FtsZ assembly into bundles of protofilaments necessary for the formation of the division Z ring. It is recruited early at mid-cell but it is not essential for cell division.</text>
</comment>
<dbReference type="GO" id="GO:0000917">
    <property type="term" value="P:division septum assembly"/>
    <property type="evidence" value="ECO:0007669"/>
    <property type="project" value="UniProtKB-KW"/>
</dbReference>
<dbReference type="PANTHER" id="PTHR34981:SF1">
    <property type="entry name" value="CELL DIVISION PROTEIN ZAPA"/>
    <property type="match status" value="1"/>
</dbReference>
<dbReference type="GO" id="GO:0005829">
    <property type="term" value="C:cytosol"/>
    <property type="evidence" value="ECO:0007669"/>
    <property type="project" value="TreeGrafter"/>
</dbReference>
<keyword evidence="5" id="KW-0717">Septation</keyword>
<dbReference type="AlphaFoldDB" id="A0A160TDY1"/>
<name>A0A160TDY1_9ZZZZ</name>
<comment type="subcellular location">
    <subcellularLocation>
        <location evidence="1">Cytoplasm</location>
    </subcellularLocation>
</comment>
<dbReference type="GO" id="GO:0000921">
    <property type="term" value="P:septin ring assembly"/>
    <property type="evidence" value="ECO:0007669"/>
    <property type="project" value="TreeGrafter"/>
</dbReference>
<evidence type="ECO:0000256" key="3">
    <source>
        <dbReference type="ARBA" id="ARBA00022490"/>
    </source>
</evidence>
<protein>
    <recommendedName>
        <fullName evidence="2">Cell division protein ZapA</fullName>
    </recommendedName>
    <alternativeName>
        <fullName evidence="9">Z ring-associated protein ZapA</fullName>
    </alternativeName>
</protein>
<accession>A0A160TDY1</accession>
<dbReference type="Gene3D" id="1.20.5.50">
    <property type="match status" value="1"/>
</dbReference>
<proteinExistence type="predicted"/>
<sequence length="104" mass="11461">MANAPKTLALTIMEREYRVNCPAGAEEELRNAARHLNDKMEEIKNASSAAGKVIGTDRIAVIAALNITHHMLEIETQQNTIDTELKKLHASIDAALDQDVQLEL</sequence>
<dbReference type="PANTHER" id="PTHR34981">
    <property type="entry name" value="CELL DIVISION PROTEIN ZAPA"/>
    <property type="match status" value="1"/>
</dbReference>
<dbReference type="InterPro" id="IPR042233">
    <property type="entry name" value="Cell_div_ZapA_N"/>
</dbReference>